<reference evidence="3" key="1">
    <citation type="submission" date="2016-10" db="EMBL/GenBank/DDBJ databases">
        <authorList>
            <person name="Varghese N."/>
            <person name="Submissions S."/>
        </authorList>
    </citation>
    <scope>NUCLEOTIDE SEQUENCE [LARGE SCALE GENOMIC DNA]</scope>
    <source>
        <strain evidence="3">DSM 18733</strain>
    </source>
</reference>
<dbReference type="EMBL" id="FOAF01000006">
    <property type="protein sequence ID" value="SEM00134.1"/>
    <property type="molecule type" value="Genomic_DNA"/>
</dbReference>
<proteinExistence type="predicted"/>
<feature type="transmembrane region" description="Helical" evidence="1">
    <location>
        <begin position="12"/>
        <end position="29"/>
    </location>
</feature>
<gene>
    <name evidence="2" type="ORF">SAMN05661044_03933</name>
</gene>
<evidence type="ECO:0000256" key="1">
    <source>
        <dbReference type="SAM" id="Phobius"/>
    </source>
</evidence>
<dbReference type="STRING" id="407022.SAMN05661044_03933"/>
<evidence type="ECO:0000313" key="2">
    <source>
        <dbReference type="EMBL" id="SEM00134.1"/>
    </source>
</evidence>
<keyword evidence="1" id="KW-1133">Transmembrane helix</keyword>
<keyword evidence="1" id="KW-0472">Membrane</keyword>
<dbReference type="Proteomes" id="UP000199421">
    <property type="component" value="Unassembled WGS sequence"/>
</dbReference>
<organism evidence="2 3">
    <name type="scientific">Olivibacter domesticus</name>
    <name type="common">Pseudosphingobacterium domesticum</name>
    <dbReference type="NCBI Taxonomy" id="407022"/>
    <lineage>
        <taxon>Bacteria</taxon>
        <taxon>Pseudomonadati</taxon>
        <taxon>Bacteroidota</taxon>
        <taxon>Sphingobacteriia</taxon>
        <taxon>Sphingobacteriales</taxon>
        <taxon>Sphingobacteriaceae</taxon>
        <taxon>Olivibacter</taxon>
    </lineage>
</organism>
<keyword evidence="3" id="KW-1185">Reference proteome</keyword>
<keyword evidence="1" id="KW-0812">Transmembrane</keyword>
<protein>
    <submittedName>
        <fullName evidence="2">Uncharacterized protein</fullName>
    </submittedName>
</protein>
<name>A0A1H7UTH8_OLID1</name>
<accession>A0A1H7UTH8</accession>
<sequence>MEKYAYLLENKFIKIALVGLSIYFIFRLGKSFGEFLYYVTH</sequence>
<evidence type="ECO:0000313" key="3">
    <source>
        <dbReference type="Proteomes" id="UP000199421"/>
    </source>
</evidence>
<dbReference type="AlphaFoldDB" id="A0A1H7UTH8"/>